<dbReference type="PIRSF" id="PIRSF001434">
    <property type="entry name" value="CGS"/>
    <property type="match status" value="1"/>
</dbReference>
<dbReference type="PROSITE" id="PS00868">
    <property type="entry name" value="CYS_MET_METAB_PP"/>
    <property type="match status" value="1"/>
</dbReference>
<dbReference type="GO" id="GO:0005737">
    <property type="term" value="C:cytoplasm"/>
    <property type="evidence" value="ECO:0007669"/>
    <property type="project" value="TreeGrafter"/>
</dbReference>
<dbReference type="SUPFAM" id="SSF53383">
    <property type="entry name" value="PLP-dependent transferases"/>
    <property type="match status" value="1"/>
</dbReference>
<dbReference type="InterPro" id="IPR054542">
    <property type="entry name" value="Cys_met_metab_PP"/>
</dbReference>
<dbReference type="PANTHER" id="PTHR11808:SF15">
    <property type="entry name" value="CYSTATHIONINE GAMMA-LYASE"/>
    <property type="match status" value="1"/>
</dbReference>
<dbReference type="AlphaFoldDB" id="A0A7Y0FMA3"/>
<keyword evidence="6" id="KW-0808">Transferase</keyword>
<dbReference type="GO" id="GO:0030170">
    <property type="term" value="F:pyridoxal phosphate binding"/>
    <property type="evidence" value="ECO:0007669"/>
    <property type="project" value="InterPro"/>
</dbReference>
<dbReference type="Gene3D" id="3.90.1150.10">
    <property type="entry name" value="Aspartate Aminotransferase, domain 1"/>
    <property type="match status" value="1"/>
</dbReference>
<evidence type="ECO:0000256" key="3">
    <source>
        <dbReference type="ARBA" id="ARBA00022898"/>
    </source>
</evidence>
<dbReference type="EMBL" id="JABBGH010000001">
    <property type="protein sequence ID" value="NML65219.1"/>
    <property type="molecule type" value="Genomic_DNA"/>
</dbReference>
<evidence type="ECO:0000256" key="5">
    <source>
        <dbReference type="RuleBase" id="RU362118"/>
    </source>
</evidence>
<dbReference type="InterPro" id="IPR015421">
    <property type="entry name" value="PyrdxlP-dep_Trfase_major"/>
</dbReference>
<evidence type="ECO:0000256" key="4">
    <source>
        <dbReference type="PIRSR" id="PIRSR001434-2"/>
    </source>
</evidence>
<keyword evidence="3 4" id="KW-0663">Pyridoxal phosphate</keyword>
<dbReference type="CDD" id="cd00614">
    <property type="entry name" value="CGS_like"/>
    <property type="match status" value="1"/>
</dbReference>
<dbReference type="InterPro" id="IPR015422">
    <property type="entry name" value="PyrdxlP-dep_Trfase_small"/>
</dbReference>
<sequence>MSVATRLLHAIPVDEQTGAIAVPIYQTSTYVQEAPGVNKGFDYARTGNPTRLALENLVAELEGGHSAYAFASGLAAIDAVVKLLSAGDQIVAIDDIYGGAFRLFEHVYRRLGIDIVYCDTTNAANVANTITAKTKLIWLESPSNPTLKVSDIAAISAIAKAHNCLLCVDNTFASPILQRPLELGADLVVHSGTKYLGGHSDLIAGIAVAKTEELGKELKFIQNASGGILGPFDCFLTIRGIETLPLRIERTSQSALAVAKFLETRPEVARVYYPGLESHPNHEVAKKQQSGGFGGIVALALTEDTIEAATKLVTSTKYFKLAESLGGAKSLLCHPATMTHKSIPAATRQASGVADGLVRLSVGLEDAEDLIADLAQALDALAAEKHVVTTEGELVVA</sequence>
<dbReference type="FunFam" id="3.90.1150.10:FF:000033">
    <property type="entry name" value="Cystathionine gamma-synthase"/>
    <property type="match status" value="1"/>
</dbReference>
<dbReference type="GO" id="GO:0019343">
    <property type="term" value="P:cysteine biosynthetic process via cystathionine"/>
    <property type="evidence" value="ECO:0007669"/>
    <property type="project" value="TreeGrafter"/>
</dbReference>
<dbReference type="PANTHER" id="PTHR11808">
    <property type="entry name" value="TRANS-SULFURATION ENZYME FAMILY MEMBER"/>
    <property type="match status" value="1"/>
</dbReference>
<dbReference type="RefSeq" id="WP_169530468.1">
    <property type="nucleotide sequence ID" value="NZ_JABBGH010000001.1"/>
</dbReference>
<dbReference type="GO" id="GO:0009086">
    <property type="term" value="P:methionine biosynthetic process"/>
    <property type="evidence" value="ECO:0007669"/>
    <property type="project" value="UniProtKB-ARBA"/>
</dbReference>
<organism evidence="6 7">
    <name type="scientific">Hymenobacter polaris</name>
    <dbReference type="NCBI Taxonomy" id="2682546"/>
    <lineage>
        <taxon>Bacteria</taxon>
        <taxon>Pseudomonadati</taxon>
        <taxon>Bacteroidota</taxon>
        <taxon>Cytophagia</taxon>
        <taxon>Cytophagales</taxon>
        <taxon>Hymenobacteraceae</taxon>
        <taxon>Hymenobacter</taxon>
    </lineage>
</organism>
<dbReference type="Pfam" id="PF01053">
    <property type="entry name" value="Cys_Met_Meta_PP"/>
    <property type="match status" value="1"/>
</dbReference>
<dbReference type="FunFam" id="3.40.640.10:FF:000009">
    <property type="entry name" value="Cystathionine gamma-synthase homolog"/>
    <property type="match status" value="1"/>
</dbReference>
<keyword evidence="7" id="KW-1185">Reference proteome</keyword>
<comment type="similarity">
    <text evidence="2 5">Belongs to the trans-sulfuration enzymes family.</text>
</comment>
<name>A0A7Y0FMA3_9BACT</name>
<gene>
    <name evidence="6" type="ORF">HHL22_08390</name>
</gene>
<evidence type="ECO:0000313" key="6">
    <source>
        <dbReference type="EMBL" id="NML65219.1"/>
    </source>
</evidence>
<accession>A0A7Y0FMA3</accession>
<dbReference type="InterPro" id="IPR015424">
    <property type="entry name" value="PyrdxlP-dep_Trfase"/>
</dbReference>
<evidence type="ECO:0000256" key="2">
    <source>
        <dbReference type="ARBA" id="ARBA00009077"/>
    </source>
</evidence>
<proteinExistence type="inferred from homology"/>
<reference evidence="6 7" key="1">
    <citation type="submission" date="2020-04" db="EMBL/GenBank/DDBJ databases">
        <title>Hymenobacter polaris sp. nov., isolated from Arctic soil.</title>
        <authorList>
            <person name="Dahal R.H."/>
        </authorList>
    </citation>
    <scope>NUCLEOTIDE SEQUENCE [LARGE SCALE GENOMIC DNA]</scope>
    <source>
        <strain evidence="6 7">RP-2-7</strain>
    </source>
</reference>
<dbReference type="Gene3D" id="3.40.640.10">
    <property type="entry name" value="Type I PLP-dependent aspartate aminotransferase-like (Major domain)"/>
    <property type="match status" value="1"/>
</dbReference>
<evidence type="ECO:0000256" key="1">
    <source>
        <dbReference type="ARBA" id="ARBA00001933"/>
    </source>
</evidence>
<dbReference type="GO" id="GO:0004123">
    <property type="term" value="F:cystathionine gamma-lyase activity"/>
    <property type="evidence" value="ECO:0007669"/>
    <property type="project" value="TreeGrafter"/>
</dbReference>
<protein>
    <submittedName>
        <fullName evidence="6">PLP-dependent transferase</fullName>
    </submittedName>
</protein>
<evidence type="ECO:0000313" key="7">
    <source>
        <dbReference type="Proteomes" id="UP000559626"/>
    </source>
</evidence>
<comment type="cofactor">
    <cofactor evidence="1 5">
        <name>pyridoxal 5'-phosphate</name>
        <dbReference type="ChEBI" id="CHEBI:597326"/>
    </cofactor>
</comment>
<feature type="modified residue" description="N6-(pyridoxal phosphate)lysine" evidence="4">
    <location>
        <position position="194"/>
    </location>
</feature>
<comment type="caution">
    <text evidence="6">The sequence shown here is derived from an EMBL/GenBank/DDBJ whole genome shotgun (WGS) entry which is preliminary data.</text>
</comment>
<dbReference type="InterPro" id="IPR000277">
    <property type="entry name" value="Cys/Met-Metab_PyrdxlP-dep_enz"/>
</dbReference>
<dbReference type="GO" id="GO:0003962">
    <property type="term" value="F:cystathionine gamma-synthase activity"/>
    <property type="evidence" value="ECO:0007669"/>
    <property type="project" value="TreeGrafter"/>
</dbReference>
<dbReference type="Proteomes" id="UP000559626">
    <property type="component" value="Unassembled WGS sequence"/>
</dbReference>
<dbReference type="GO" id="GO:0019346">
    <property type="term" value="P:transsulfuration"/>
    <property type="evidence" value="ECO:0007669"/>
    <property type="project" value="InterPro"/>
</dbReference>